<evidence type="ECO:0000256" key="6">
    <source>
        <dbReference type="ARBA" id="ARBA00022971"/>
    </source>
</evidence>
<evidence type="ECO:0000313" key="11">
    <source>
        <dbReference type="Proteomes" id="UP000622707"/>
    </source>
</evidence>
<keyword evidence="8" id="KW-0472">Membrane</keyword>
<dbReference type="SUPFAM" id="SSF51306">
    <property type="entry name" value="LexA/Signal peptidase"/>
    <property type="match status" value="1"/>
</dbReference>
<name>A0ABS1JU37_9BURK</name>
<evidence type="ECO:0000256" key="1">
    <source>
        <dbReference type="ARBA" id="ARBA00004418"/>
    </source>
</evidence>
<comment type="caution">
    <text evidence="10">The sequence shown here is derived from an EMBL/GenBank/DDBJ whole genome shotgun (WGS) entry which is preliminary data.</text>
</comment>
<feature type="domain" description="Peptidase S26" evidence="9">
    <location>
        <begin position="57"/>
        <end position="179"/>
    </location>
</feature>
<dbReference type="InterPro" id="IPR036286">
    <property type="entry name" value="LexA/Signal_pep-like_sf"/>
</dbReference>
<evidence type="ECO:0000313" key="10">
    <source>
        <dbReference type="EMBL" id="MBL0427793.1"/>
    </source>
</evidence>
<dbReference type="PRINTS" id="PR00727">
    <property type="entry name" value="LEADERPTASE"/>
</dbReference>
<sequence>MTDTAATLAKPSRQQLLRQTLREAALWVALAGALYGAAAVSGVRVVTTNSVPGVVYVRSFEPLARGTFVSFCPDLANPVLAAIKQRGHIEPGTCGPSMPFIKQVAALPGDHVELSAKGLSVNGDLLPKTAVLDTDRQGNPLPRIPFGAYVVAPGQAWVIATNHPRSFDSRYYGPVQLRSLSPVRQLF</sequence>
<keyword evidence="5" id="KW-0574">Periplasm</keyword>
<evidence type="ECO:0000256" key="8">
    <source>
        <dbReference type="SAM" id="Phobius"/>
    </source>
</evidence>
<keyword evidence="6" id="KW-0184">Conjugation</keyword>
<gene>
    <name evidence="10" type="primary">traF</name>
    <name evidence="10" type="ORF">JI746_21990</name>
</gene>
<keyword evidence="4" id="KW-0732">Signal</keyword>
<proteinExistence type="inferred from homology"/>
<dbReference type="RefSeq" id="WP_201692424.1">
    <property type="nucleotide sequence ID" value="NZ_JAEQND010000013.1"/>
</dbReference>
<dbReference type="Pfam" id="PF10502">
    <property type="entry name" value="Peptidase_S26"/>
    <property type="match status" value="1"/>
</dbReference>
<dbReference type="Gene3D" id="2.10.109.10">
    <property type="entry name" value="Umud Fragment, subunit A"/>
    <property type="match status" value="1"/>
</dbReference>
<accession>A0ABS1JU37</accession>
<keyword evidence="11" id="KW-1185">Reference proteome</keyword>
<dbReference type="InterPro" id="IPR019533">
    <property type="entry name" value="Peptidase_S26"/>
</dbReference>
<keyword evidence="8" id="KW-1133">Transmembrane helix</keyword>
<dbReference type="Proteomes" id="UP000622707">
    <property type="component" value="Unassembled WGS sequence"/>
</dbReference>
<evidence type="ECO:0000259" key="9">
    <source>
        <dbReference type="Pfam" id="PF10502"/>
    </source>
</evidence>
<evidence type="ECO:0000256" key="5">
    <source>
        <dbReference type="ARBA" id="ARBA00022764"/>
    </source>
</evidence>
<feature type="transmembrane region" description="Helical" evidence="8">
    <location>
        <begin position="24"/>
        <end position="43"/>
    </location>
</feature>
<keyword evidence="8" id="KW-0812">Transmembrane</keyword>
<comment type="subcellular location">
    <subcellularLocation>
        <location evidence="1">Periplasm</location>
    </subcellularLocation>
</comment>
<dbReference type="EMBL" id="JAEQND010000013">
    <property type="protein sequence ID" value="MBL0427793.1"/>
    <property type="molecule type" value="Genomic_DNA"/>
</dbReference>
<dbReference type="InterPro" id="IPR014139">
    <property type="entry name" value="Peptidase_S26C_TraF"/>
</dbReference>
<organism evidence="10 11">
    <name type="scientific">Ramlibacter alkalitolerans</name>
    <dbReference type="NCBI Taxonomy" id="2039631"/>
    <lineage>
        <taxon>Bacteria</taxon>
        <taxon>Pseudomonadati</taxon>
        <taxon>Pseudomonadota</taxon>
        <taxon>Betaproteobacteria</taxon>
        <taxon>Burkholderiales</taxon>
        <taxon>Comamonadaceae</taxon>
        <taxon>Ramlibacter</taxon>
    </lineage>
</organism>
<evidence type="ECO:0000256" key="4">
    <source>
        <dbReference type="ARBA" id="ARBA00022729"/>
    </source>
</evidence>
<dbReference type="InterPro" id="IPR000223">
    <property type="entry name" value="Pept_S26A_signal_pept_1"/>
</dbReference>
<dbReference type="NCBIfam" id="TIGR02771">
    <property type="entry name" value="TraF_Ti"/>
    <property type="match status" value="1"/>
</dbReference>
<reference evidence="10 11" key="1">
    <citation type="journal article" date="2017" name="Int. J. Syst. Evol. Microbiol.">
        <title>Ramlibacter alkalitolerans sp. nov., alkali-tolerant bacterium isolated from soil of ginseng.</title>
        <authorList>
            <person name="Lee D.H."/>
            <person name="Cha C.J."/>
        </authorList>
    </citation>
    <scope>NUCLEOTIDE SEQUENCE [LARGE SCALE GENOMIC DNA]</scope>
    <source>
        <strain evidence="10 11">KACC 19305</strain>
    </source>
</reference>
<protein>
    <recommendedName>
        <fullName evidence="3">Signal peptidase I</fullName>
    </recommendedName>
    <alternativeName>
        <fullName evidence="7">Leader peptidase I</fullName>
    </alternativeName>
</protein>
<evidence type="ECO:0000256" key="2">
    <source>
        <dbReference type="ARBA" id="ARBA00005849"/>
    </source>
</evidence>
<comment type="similarity">
    <text evidence="2">Belongs to the peptidase S26C family.</text>
</comment>
<evidence type="ECO:0000256" key="3">
    <source>
        <dbReference type="ARBA" id="ARBA00019232"/>
    </source>
</evidence>
<evidence type="ECO:0000256" key="7">
    <source>
        <dbReference type="ARBA" id="ARBA00029906"/>
    </source>
</evidence>